<keyword evidence="2" id="KW-1133">Transmembrane helix</keyword>
<evidence type="ECO:0000256" key="2">
    <source>
        <dbReference type="SAM" id="Phobius"/>
    </source>
</evidence>
<comment type="caution">
    <text evidence="3">The sequence shown here is derived from an EMBL/GenBank/DDBJ whole genome shotgun (WGS) entry which is preliminary data.</text>
</comment>
<accession>A0A9N9D6W6</accession>
<gene>
    <name evidence="3" type="ORF">POCULU_LOCUS8718</name>
</gene>
<feature type="transmembrane region" description="Helical" evidence="2">
    <location>
        <begin position="253"/>
        <end position="273"/>
    </location>
</feature>
<feature type="non-terminal residue" evidence="3">
    <location>
        <position position="358"/>
    </location>
</feature>
<proteinExistence type="predicted"/>
<keyword evidence="1" id="KW-0175">Coiled coil</keyword>
<name>A0A9N9D6W6_9GLOM</name>
<dbReference type="AlphaFoldDB" id="A0A9N9D6W6"/>
<evidence type="ECO:0000313" key="4">
    <source>
        <dbReference type="Proteomes" id="UP000789572"/>
    </source>
</evidence>
<feature type="coiled-coil region" evidence="1">
    <location>
        <begin position="195"/>
        <end position="229"/>
    </location>
</feature>
<sequence>MLQKTNVKALDDFISANNGSLSLEEAIGVIDKITPEQIQQASIHIAKNPPKKENFQEAFDQDIKNLTNDFKLVEELYKEVYTELLSVDSSKIGGQTTWAPQWKRLWLAFTDLITQSKTEAANISEYAKRHVTVLLPYLASDGHTKEQKIKLIDLTLDYIKQRQCETEDLSKKIVSHETAFAIFQSQFGTWAEEQNRSVAKAITATEAEIQQLQGQITDLTAKITNLADKWLNGSLFVAFGAGVLGFVNPLFCIAAAIAIGGVIGCSSAIAALISVKNDLQQQLDDKKKSLSNLKQQQQNVENAQAECTRLNLLEKCKMQDKFLSGEINEGLVVESDYQLAENVWNVLANSLDLYIREA</sequence>
<evidence type="ECO:0000313" key="3">
    <source>
        <dbReference type="EMBL" id="CAG8627402.1"/>
    </source>
</evidence>
<feature type="transmembrane region" description="Helical" evidence="2">
    <location>
        <begin position="230"/>
        <end position="247"/>
    </location>
</feature>
<feature type="coiled-coil region" evidence="1">
    <location>
        <begin position="269"/>
        <end position="313"/>
    </location>
</feature>
<reference evidence="3" key="1">
    <citation type="submission" date="2021-06" db="EMBL/GenBank/DDBJ databases">
        <authorList>
            <person name="Kallberg Y."/>
            <person name="Tangrot J."/>
            <person name="Rosling A."/>
        </authorList>
    </citation>
    <scope>NUCLEOTIDE SEQUENCE</scope>
    <source>
        <strain evidence="3">IA702</strain>
    </source>
</reference>
<keyword evidence="4" id="KW-1185">Reference proteome</keyword>
<dbReference type="OrthoDB" id="4961018at2759"/>
<dbReference type="EMBL" id="CAJVPJ010002698">
    <property type="protein sequence ID" value="CAG8627402.1"/>
    <property type="molecule type" value="Genomic_DNA"/>
</dbReference>
<organism evidence="3 4">
    <name type="scientific">Paraglomus occultum</name>
    <dbReference type="NCBI Taxonomy" id="144539"/>
    <lineage>
        <taxon>Eukaryota</taxon>
        <taxon>Fungi</taxon>
        <taxon>Fungi incertae sedis</taxon>
        <taxon>Mucoromycota</taxon>
        <taxon>Glomeromycotina</taxon>
        <taxon>Glomeromycetes</taxon>
        <taxon>Paraglomerales</taxon>
        <taxon>Paraglomeraceae</taxon>
        <taxon>Paraglomus</taxon>
    </lineage>
</organism>
<keyword evidence="2" id="KW-0472">Membrane</keyword>
<evidence type="ECO:0000256" key="1">
    <source>
        <dbReference type="SAM" id="Coils"/>
    </source>
</evidence>
<protein>
    <submittedName>
        <fullName evidence="3">7675_t:CDS:1</fullName>
    </submittedName>
</protein>
<keyword evidence="2" id="KW-0812">Transmembrane</keyword>
<dbReference type="Proteomes" id="UP000789572">
    <property type="component" value="Unassembled WGS sequence"/>
</dbReference>
<dbReference type="Gene3D" id="1.20.1170.10">
    <property type="match status" value="1"/>
</dbReference>